<dbReference type="Proteomes" id="UP001055811">
    <property type="component" value="Linkage Group LG08"/>
</dbReference>
<sequence length="379" mass="41884">MFNLTSLDLGTNSFSGTIPDNLASCQKLKALNLAKNKLIGQVPESFKNLQSLSYLSLSNCSFSNLSSSLKVLQHCPNLTVLVLTMNFYTEELPPDDDLKFKALKALVIANCNLTGSIPPWINGLTQLQLLDLSWNHLTGSIPAYLGDFKSLFYVDLSNNSLSGEIPKNLTQLQSLISRDISLEEPSLDFPFFRYIDMSRSKWWLQYNQIMRFPPLLDLSNNHLTGLIWPEFGNLKKLHVLNLKHNNLSGSIPGSLSGMRSIETLDFSFNSLTGTIPPSLVNLSFLSMFSVAYNNLTGIIPYGGQFLTFPTTSFEGNSGLCPSISLNCHKIQVPLQNQPSEKKEGSDVIVPVLTGFGTGFLVTVILLLVVPAIRDKNKTD</sequence>
<keyword evidence="2" id="KW-1185">Reference proteome</keyword>
<proteinExistence type="predicted"/>
<evidence type="ECO:0000313" key="2">
    <source>
        <dbReference type="Proteomes" id="UP001055811"/>
    </source>
</evidence>
<name>A0ACB8ZMC2_CICIN</name>
<reference evidence="1 2" key="2">
    <citation type="journal article" date="2022" name="Mol. Ecol. Resour.">
        <title>The genomes of chicory, endive, great burdock and yacon provide insights into Asteraceae paleo-polyploidization history and plant inulin production.</title>
        <authorList>
            <person name="Fan W."/>
            <person name="Wang S."/>
            <person name="Wang H."/>
            <person name="Wang A."/>
            <person name="Jiang F."/>
            <person name="Liu H."/>
            <person name="Zhao H."/>
            <person name="Xu D."/>
            <person name="Zhang Y."/>
        </authorList>
    </citation>
    <scope>NUCLEOTIDE SEQUENCE [LARGE SCALE GENOMIC DNA]</scope>
    <source>
        <strain evidence="2">cv. Punajuju</strain>
        <tissue evidence="1">Leaves</tissue>
    </source>
</reference>
<organism evidence="1 2">
    <name type="scientific">Cichorium intybus</name>
    <name type="common">Chicory</name>
    <dbReference type="NCBI Taxonomy" id="13427"/>
    <lineage>
        <taxon>Eukaryota</taxon>
        <taxon>Viridiplantae</taxon>
        <taxon>Streptophyta</taxon>
        <taxon>Embryophyta</taxon>
        <taxon>Tracheophyta</taxon>
        <taxon>Spermatophyta</taxon>
        <taxon>Magnoliopsida</taxon>
        <taxon>eudicotyledons</taxon>
        <taxon>Gunneridae</taxon>
        <taxon>Pentapetalae</taxon>
        <taxon>asterids</taxon>
        <taxon>campanulids</taxon>
        <taxon>Asterales</taxon>
        <taxon>Asteraceae</taxon>
        <taxon>Cichorioideae</taxon>
        <taxon>Cichorieae</taxon>
        <taxon>Cichoriinae</taxon>
        <taxon>Cichorium</taxon>
    </lineage>
</organism>
<gene>
    <name evidence="1" type="ORF">L2E82_42048</name>
</gene>
<reference evidence="2" key="1">
    <citation type="journal article" date="2022" name="Mol. Ecol. Resour.">
        <title>The genomes of chicory, endive, great burdock and yacon provide insights into Asteraceae palaeo-polyploidization history and plant inulin production.</title>
        <authorList>
            <person name="Fan W."/>
            <person name="Wang S."/>
            <person name="Wang H."/>
            <person name="Wang A."/>
            <person name="Jiang F."/>
            <person name="Liu H."/>
            <person name="Zhao H."/>
            <person name="Xu D."/>
            <person name="Zhang Y."/>
        </authorList>
    </citation>
    <scope>NUCLEOTIDE SEQUENCE [LARGE SCALE GENOMIC DNA]</scope>
    <source>
        <strain evidence="2">cv. Punajuju</strain>
    </source>
</reference>
<protein>
    <submittedName>
        <fullName evidence="1">Uncharacterized protein</fullName>
    </submittedName>
</protein>
<comment type="caution">
    <text evidence="1">The sequence shown here is derived from an EMBL/GenBank/DDBJ whole genome shotgun (WGS) entry which is preliminary data.</text>
</comment>
<accession>A0ACB8ZMC2</accession>
<dbReference type="EMBL" id="CM042016">
    <property type="protein sequence ID" value="KAI3698475.1"/>
    <property type="molecule type" value="Genomic_DNA"/>
</dbReference>
<evidence type="ECO:0000313" key="1">
    <source>
        <dbReference type="EMBL" id="KAI3698475.1"/>
    </source>
</evidence>